<reference evidence="2" key="1">
    <citation type="submission" date="2010-11" db="EMBL/GenBank/DDBJ databases">
        <title>The complete genome of Mahella australiensis DSM 15567.</title>
        <authorList>
            <consortium name="US DOE Joint Genome Institute (JGI-PGF)"/>
            <person name="Lucas S."/>
            <person name="Copeland A."/>
            <person name="Lapidus A."/>
            <person name="Bruce D."/>
            <person name="Goodwin L."/>
            <person name="Pitluck S."/>
            <person name="Kyrpides N."/>
            <person name="Mavromatis K."/>
            <person name="Pagani I."/>
            <person name="Ivanova N."/>
            <person name="Teshima H."/>
            <person name="Brettin T."/>
            <person name="Detter J.C."/>
            <person name="Han C."/>
            <person name="Tapia R."/>
            <person name="Land M."/>
            <person name="Hauser L."/>
            <person name="Markowitz V."/>
            <person name="Cheng J.-F."/>
            <person name="Hugenholtz P."/>
            <person name="Woyke T."/>
            <person name="Wu D."/>
            <person name="Spring S."/>
            <person name="Pukall R."/>
            <person name="Steenblock K."/>
            <person name="Schneider S."/>
            <person name="Klenk H.-P."/>
            <person name="Eisen J.A."/>
        </authorList>
    </citation>
    <scope>NUCLEOTIDE SEQUENCE [LARGE SCALE GENOMIC DNA]</scope>
    <source>
        <strain evidence="2">DSM 15567 / CIP 107919 / 50-1 BON</strain>
    </source>
</reference>
<dbReference type="EMBL" id="CP002360">
    <property type="protein sequence ID" value="AEE97097.1"/>
    <property type="molecule type" value="Genomic_DNA"/>
</dbReference>
<keyword evidence="2" id="KW-1185">Reference proteome</keyword>
<evidence type="ECO:0000313" key="2">
    <source>
        <dbReference type="Proteomes" id="UP000008457"/>
    </source>
</evidence>
<evidence type="ECO:0000313" key="1">
    <source>
        <dbReference type="EMBL" id="AEE97097.1"/>
    </source>
</evidence>
<dbReference type="AlphaFoldDB" id="F4A1P7"/>
<evidence type="ECO:0008006" key="3">
    <source>
        <dbReference type="Google" id="ProtNLM"/>
    </source>
</evidence>
<gene>
    <name evidence="1" type="ordered locus">Mahau_1921</name>
</gene>
<accession>F4A1P7</accession>
<name>F4A1P7_MAHA5</name>
<protein>
    <recommendedName>
        <fullName evidence="3">SipL SPOCS domain-containing protein</fullName>
    </recommendedName>
</protein>
<dbReference type="eggNOG" id="COG3391">
    <property type="taxonomic scope" value="Bacteria"/>
</dbReference>
<sequence>MPDKNDLFTIMQEPYEGLPTECIIADKVYDSCFQRECEPAVSLALPTGGPFTYLYTRFESGFIVDGTLTITPITGRPNFARVRFVFRVPFTAILRDDCACPATNVELNGSVDFSKDIAMYIPTSSDEFSFDIVIETRSQILRAEMVNGSLILAIGVFVVVKVIGKVQLLIVARGFCPAPRECEEISPDDICADFMTQPLPDFFPPQFTGEPYEEP</sequence>
<dbReference type="Proteomes" id="UP000008457">
    <property type="component" value="Chromosome"/>
</dbReference>
<dbReference type="OrthoDB" id="1951178at2"/>
<reference evidence="1 2" key="2">
    <citation type="journal article" date="2011" name="Stand. Genomic Sci.">
        <title>Complete genome sequence of Mahella australiensis type strain (50-1 BON).</title>
        <authorList>
            <person name="Sikorski J."/>
            <person name="Teshima H."/>
            <person name="Nolan M."/>
            <person name="Lucas S."/>
            <person name="Hammon N."/>
            <person name="Deshpande S."/>
            <person name="Cheng J.F."/>
            <person name="Pitluck S."/>
            <person name="Liolios K."/>
            <person name="Pagani I."/>
            <person name="Ivanova N."/>
            <person name="Huntemann M."/>
            <person name="Mavromatis K."/>
            <person name="Ovchinikova G."/>
            <person name="Pati A."/>
            <person name="Tapia R."/>
            <person name="Han C."/>
            <person name="Goodwin L."/>
            <person name="Chen A."/>
            <person name="Palaniappan K."/>
            <person name="Land M."/>
            <person name="Hauser L."/>
            <person name="Ngatchou-Djao O.D."/>
            <person name="Rohde M."/>
            <person name="Pukall R."/>
            <person name="Spring S."/>
            <person name="Abt B."/>
            <person name="Goker M."/>
            <person name="Detter J.C."/>
            <person name="Woyke T."/>
            <person name="Bristow J."/>
            <person name="Markowitz V."/>
            <person name="Hugenholtz P."/>
            <person name="Eisen J.A."/>
            <person name="Kyrpides N.C."/>
            <person name="Klenk H.P."/>
            <person name="Lapidus A."/>
        </authorList>
    </citation>
    <scope>NUCLEOTIDE SEQUENCE [LARGE SCALE GENOMIC DNA]</scope>
    <source>
        <strain evidence="2">DSM 15567 / CIP 107919 / 50-1 BON</strain>
    </source>
</reference>
<proteinExistence type="predicted"/>
<organism evidence="1 2">
    <name type="scientific">Mahella australiensis (strain DSM 15567 / CIP 107919 / 50-1 BON)</name>
    <dbReference type="NCBI Taxonomy" id="697281"/>
    <lineage>
        <taxon>Bacteria</taxon>
        <taxon>Bacillati</taxon>
        <taxon>Bacillota</taxon>
        <taxon>Clostridia</taxon>
        <taxon>Thermoanaerobacterales</taxon>
        <taxon>Thermoanaerobacterales Family IV. Incertae Sedis</taxon>
        <taxon>Mahella</taxon>
    </lineage>
</organism>
<dbReference type="RefSeq" id="WP_013781525.1">
    <property type="nucleotide sequence ID" value="NC_015520.1"/>
</dbReference>
<dbReference type="HOGENOM" id="CLU_1174988_0_0_9"/>
<dbReference type="KEGG" id="mas:Mahau_1921"/>